<keyword evidence="6" id="KW-0336">GPI-anchor</keyword>
<dbReference type="GO" id="GO:0016740">
    <property type="term" value="F:transferase activity"/>
    <property type="evidence" value="ECO:0007669"/>
    <property type="project" value="UniProtKB-KW"/>
</dbReference>
<evidence type="ECO:0000256" key="14">
    <source>
        <dbReference type="RuleBase" id="RU004335"/>
    </source>
</evidence>
<evidence type="ECO:0000256" key="8">
    <source>
        <dbReference type="ARBA" id="ARBA00022801"/>
    </source>
</evidence>
<evidence type="ECO:0000256" key="7">
    <source>
        <dbReference type="ARBA" id="ARBA00022729"/>
    </source>
</evidence>
<keyword evidence="5" id="KW-1003">Cell membrane</keyword>
<evidence type="ECO:0000256" key="1">
    <source>
        <dbReference type="ARBA" id="ARBA00000382"/>
    </source>
</evidence>
<organism evidence="17 18">
    <name type="scientific">Apostasia shenzhenica</name>
    <dbReference type="NCBI Taxonomy" id="1088818"/>
    <lineage>
        <taxon>Eukaryota</taxon>
        <taxon>Viridiplantae</taxon>
        <taxon>Streptophyta</taxon>
        <taxon>Embryophyta</taxon>
        <taxon>Tracheophyta</taxon>
        <taxon>Spermatophyta</taxon>
        <taxon>Magnoliopsida</taxon>
        <taxon>Liliopsida</taxon>
        <taxon>Asparagales</taxon>
        <taxon>Orchidaceae</taxon>
        <taxon>Apostasioideae</taxon>
        <taxon>Apostasia</taxon>
    </lineage>
</organism>
<dbReference type="Proteomes" id="UP000236161">
    <property type="component" value="Unassembled WGS sequence"/>
</dbReference>
<name>A0A2I0BAR7_9ASPA</name>
<comment type="similarity">
    <text evidence="3 14">Belongs to the glycosyl hydrolase 17 family.</text>
</comment>
<evidence type="ECO:0000256" key="12">
    <source>
        <dbReference type="ARBA" id="ARBA00023180"/>
    </source>
</evidence>
<keyword evidence="12" id="KW-0325">Glycoprotein</keyword>
<evidence type="ECO:0000256" key="15">
    <source>
        <dbReference type="SAM" id="SignalP"/>
    </source>
</evidence>
<evidence type="ECO:0000256" key="9">
    <source>
        <dbReference type="ARBA" id="ARBA00022821"/>
    </source>
</evidence>
<keyword evidence="17" id="KW-0808">Transferase</keyword>
<sequence length="499" mass="53430">MAVVLLVLLLAISTAYADEGAFIGVNVGTALSDMPSPTQVAALLKSQQIRHVRLYDADPAMLVALANTGIRVTVSVPNEQLLAVGQSNATAANWVARNVVAHIPAVNITAVAVGSEVLTSLPNAAPVLATAVRFVHSALVAANLDRQIKVSTPHSSSIILDSFPPSQAFFNRSWEPVLNPILKLLQSTNSFFMLNVYPYYDYMQSNGVVPLDYALFRPLPPNKEAVDANTLLHYTNVFDAVVDAAYFAMASLNVTNVPVVVMESGWPHKGDANEPDATVDNANTYNSNLIRHVLNNTGTPKHPGVAVNTYIYELYDEDLRPGAMSERFWGLFTADGVPAYTLHLTGSGLVLANDTTNKTYCIAKDEADAKMLQAALDWACGPGKVECSVMQQGQPCYDPDTVAAHASYAFNAYYHQMGMVSGSCYFNGVAAITTTDPSHDTCKFPGSNGKNGSFLNGTSLAPSSNSTADASGTAQWDYCIALFIQFIGILLSSCITYFG</sequence>
<feature type="domain" description="X8" evidence="16">
    <location>
        <begin position="359"/>
        <end position="444"/>
    </location>
</feature>
<dbReference type="InterPro" id="IPR000490">
    <property type="entry name" value="Glyco_hydro_17"/>
</dbReference>
<dbReference type="InterPro" id="IPR044965">
    <property type="entry name" value="Glyco_hydro_17_plant"/>
</dbReference>
<evidence type="ECO:0000313" key="17">
    <source>
        <dbReference type="EMBL" id="PKA64886.1"/>
    </source>
</evidence>
<feature type="chain" id="PRO_5014183327" description="glucan endo-1,3-beta-D-glucosidase" evidence="15">
    <location>
        <begin position="18"/>
        <end position="499"/>
    </location>
</feature>
<evidence type="ECO:0000256" key="11">
    <source>
        <dbReference type="ARBA" id="ARBA00023157"/>
    </source>
</evidence>
<dbReference type="GO" id="GO:0005886">
    <property type="term" value="C:plasma membrane"/>
    <property type="evidence" value="ECO:0007669"/>
    <property type="project" value="UniProtKB-SubCell"/>
</dbReference>
<evidence type="ECO:0000256" key="3">
    <source>
        <dbReference type="ARBA" id="ARBA00008773"/>
    </source>
</evidence>
<dbReference type="OrthoDB" id="941679at2759"/>
<dbReference type="Gene3D" id="1.20.58.1040">
    <property type="match status" value="1"/>
</dbReference>
<dbReference type="EC" id="3.2.1.39" evidence="4"/>
<dbReference type="InterPro" id="IPR017853">
    <property type="entry name" value="GH"/>
</dbReference>
<keyword evidence="11" id="KW-1015">Disulfide bond</keyword>
<dbReference type="SMART" id="SM00768">
    <property type="entry name" value="X8"/>
    <property type="match status" value="1"/>
</dbReference>
<keyword evidence="13" id="KW-0326">Glycosidase</keyword>
<evidence type="ECO:0000259" key="16">
    <source>
        <dbReference type="SMART" id="SM00768"/>
    </source>
</evidence>
<dbReference type="PANTHER" id="PTHR32227">
    <property type="entry name" value="GLUCAN ENDO-1,3-BETA-GLUCOSIDASE BG1-RELATED-RELATED"/>
    <property type="match status" value="1"/>
</dbReference>
<dbReference type="GO" id="GO:0005975">
    <property type="term" value="P:carbohydrate metabolic process"/>
    <property type="evidence" value="ECO:0007669"/>
    <property type="project" value="InterPro"/>
</dbReference>
<evidence type="ECO:0000256" key="13">
    <source>
        <dbReference type="ARBA" id="ARBA00023295"/>
    </source>
</evidence>
<comment type="catalytic activity">
    <reaction evidence="1">
        <text>Hydrolysis of (1-&gt;3)-beta-D-glucosidic linkages in (1-&gt;3)-beta-D-glucans.</text>
        <dbReference type="EC" id="3.2.1.39"/>
    </reaction>
</comment>
<dbReference type="Gene3D" id="3.20.20.80">
    <property type="entry name" value="Glycosidases"/>
    <property type="match status" value="1"/>
</dbReference>
<keyword evidence="10" id="KW-0472">Membrane</keyword>
<reference evidence="17 18" key="1">
    <citation type="journal article" date="2017" name="Nature">
        <title>The Apostasia genome and the evolution of orchids.</title>
        <authorList>
            <person name="Zhang G.Q."/>
            <person name="Liu K.W."/>
            <person name="Li Z."/>
            <person name="Lohaus R."/>
            <person name="Hsiao Y.Y."/>
            <person name="Niu S.C."/>
            <person name="Wang J.Y."/>
            <person name="Lin Y.C."/>
            <person name="Xu Q."/>
            <person name="Chen L.J."/>
            <person name="Yoshida K."/>
            <person name="Fujiwara S."/>
            <person name="Wang Z.W."/>
            <person name="Zhang Y.Q."/>
            <person name="Mitsuda N."/>
            <person name="Wang M."/>
            <person name="Liu G.H."/>
            <person name="Pecoraro L."/>
            <person name="Huang H.X."/>
            <person name="Xiao X.J."/>
            <person name="Lin M."/>
            <person name="Wu X.Y."/>
            <person name="Wu W.L."/>
            <person name="Chen Y.Y."/>
            <person name="Chang S.B."/>
            <person name="Sakamoto S."/>
            <person name="Ohme-Takagi M."/>
            <person name="Yagi M."/>
            <person name="Zeng S.J."/>
            <person name="Shen C.Y."/>
            <person name="Yeh C.M."/>
            <person name="Luo Y.B."/>
            <person name="Tsai W.C."/>
            <person name="Van de Peer Y."/>
            <person name="Liu Z.J."/>
        </authorList>
    </citation>
    <scope>NUCLEOTIDE SEQUENCE [LARGE SCALE GENOMIC DNA]</scope>
    <source>
        <strain evidence="18">cv. Shenzhen</strain>
        <tissue evidence="17">Stem</tissue>
    </source>
</reference>
<evidence type="ECO:0000313" key="18">
    <source>
        <dbReference type="Proteomes" id="UP000236161"/>
    </source>
</evidence>
<dbReference type="SUPFAM" id="SSF51445">
    <property type="entry name" value="(Trans)glycosidases"/>
    <property type="match status" value="1"/>
</dbReference>
<keyword evidence="6" id="KW-0449">Lipoprotein</keyword>
<dbReference type="GO" id="GO:0098552">
    <property type="term" value="C:side of membrane"/>
    <property type="evidence" value="ECO:0007669"/>
    <property type="project" value="UniProtKB-KW"/>
</dbReference>
<dbReference type="GO" id="GO:0042973">
    <property type="term" value="F:glucan endo-1,3-beta-D-glucosidase activity"/>
    <property type="evidence" value="ECO:0007669"/>
    <property type="project" value="UniProtKB-EC"/>
</dbReference>
<proteinExistence type="inferred from homology"/>
<dbReference type="GO" id="GO:0009506">
    <property type="term" value="C:plasmodesma"/>
    <property type="evidence" value="ECO:0007669"/>
    <property type="project" value="UniProtKB-ARBA"/>
</dbReference>
<dbReference type="FunFam" id="1.20.58.1040:FF:000001">
    <property type="entry name" value="Glucan endo-1,3-beta-glucosidase 4"/>
    <property type="match status" value="1"/>
</dbReference>
<evidence type="ECO:0000256" key="6">
    <source>
        <dbReference type="ARBA" id="ARBA00022622"/>
    </source>
</evidence>
<evidence type="ECO:0000256" key="10">
    <source>
        <dbReference type="ARBA" id="ARBA00023136"/>
    </source>
</evidence>
<keyword evidence="18" id="KW-1185">Reference proteome</keyword>
<dbReference type="STRING" id="1088818.A0A2I0BAR7"/>
<dbReference type="InterPro" id="IPR012946">
    <property type="entry name" value="X8"/>
</dbReference>
<dbReference type="GO" id="GO:0006952">
    <property type="term" value="P:defense response"/>
    <property type="evidence" value="ECO:0007669"/>
    <property type="project" value="UniProtKB-KW"/>
</dbReference>
<feature type="signal peptide" evidence="15">
    <location>
        <begin position="1"/>
        <end position="17"/>
    </location>
</feature>
<dbReference type="AlphaFoldDB" id="A0A2I0BAR7"/>
<dbReference type="Pfam" id="PF00332">
    <property type="entry name" value="Glyco_hydro_17"/>
    <property type="match status" value="1"/>
</dbReference>
<evidence type="ECO:0000256" key="2">
    <source>
        <dbReference type="ARBA" id="ARBA00004609"/>
    </source>
</evidence>
<dbReference type="Pfam" id="PF07983">
    <property type="entry name" value="X8"/>
    <property type="match status" value="1"/>
</dbReference>
<gene>
    <name evidence="17" type="ORF">AXF42_Ash011488</name>
</gene>
<dbReference type="EMBL" id="KZ451899">
    <property type="protein sequence ID" value="PKA64886.1"/>
    <property type="molecule type" value="Genomic_DNA"/>
</dbReference>
<evidence type="ECO:0000256" key="5">
    <source>
        <dbReference type="ARBA" id="ARBA00022475"/>
    </source>
</evidence>
<accession>A0A2I0BAR7</accession>
<comment type="subcellular location">
    <subcellularLocation>
        <location evidence="2">Cell membrane</location>
        <topology evidence="2">Lipid-anchor</topology>
        <topology evidence="2">GPI-anchor</topology>
    </subcellularLocation>
</comment>
<keyword evidence="9" id="KW-0611">Plant defense</keyword>
<evidence type="ECO:0000256" key="4">
    <source>
        <dbReference type="ARBA" id="ARBA00012780"/>
    </source>
</evidence>
<keyword evidence="7 15" id="KW-0732">Signal</keyword>
<keyword evidence="8" id="KW-0378">Hydrolase</keyword>
<protein>
    <recommendedName>
        <fullName evidence="4">glucan endo-1,3-beta-D-glucosidase</fullName>
        <ecNumber evidence="4">3.2.1.39</ecNumber>
    </recommendedName>
</protein>
<dbReference type="FunFam" id="3.20.20.80:FF:000002">
    <property type="entry name" value="Glucan endo-1,3-beta-glucosidase 3"/>
    <property type="match status" value="1"/>
</dbReference>